<feature type="region of interest" description="Disordered" evidence="1">
    <location>
        <begin position="1"/>
        <end position="31"/>
    </location>
</feature>
<dbReference type="EMBL" id="BARS01038412">
    <property type="protein sequence ID" value="GAG22307.1"/>
    <property type="molecule type" value="Genomic_DNA"/>
</dbReference>
<evidence type="ECO:0000256" key="1">
    <source>
        <dbReference type="SAM" id="MobiDB-lite"/>
    </source>
</evidence>
<dbReference type="AlphaFoldDB" id="X0WGI4"/>
<proteinExistence type="predicted"/>
<evidence type="ECO:0000313" key="2">
    <source>
        <dbReference type="EMBL" id="GAG22307.1"/>
    </source>
</evidence>
<reference evidence="2" key="1">
    <citation type="journal article" date="2014" name="Front. Microbiol.">
        <title>High frequency of phylogenetically diverse reductive dehalogenase-homologous genes in deep subseafloor sedimentary metagenomes.</title>
        <authorList>
            <person name="Kawai M."/>
            <person name="Futagami T."/>
            <person name="Toyoda A."/>
            <person name="Takaki Y."/>
            <person name="Nishi S."/>
            <person name="Hori S."/>
            <person name="Arai W."/>
            <person name="Tsubouchi T."/>
            <person name="Morono Y."/>
            <person name="Uchiyama I."/>
            <person name="Ito T."/>
            <person name="Fujiyama A."/>
            <person name="Inagaki F."/>
            <person name="Takami H."/>
        </authorList>
    </citation>
    <scope>NUCLEOTIDE SEQUENCE</scope>
    <source>
        <strain evidence="2">Expedition CK06-06</strain>
    </source>
</reference>
<name>X0WGI4_9ZZZZ</name>
<protein>
    <submittedName>
        <fullName evidence="2">Uncharacterized protein</fullName>
    </submittedName>
</protein>
<gene>
    <name evidence="2" type="ORF">S01H1_58781</name>
</gene>
<organism evidence="2">
    <name type="scientific">marine sediment metagenome</name>
    <dbReference type="NCBI Taxonomy" id="412755"/>
    <lineage>
        <taxon>unclassified sequences</taxon>
        <taxon>metagenomes</taxon>
        <taxon>ecological metagenomes</taxon>
    </lineage>
</organism>
<accession>X0WGI4</accession>
<comment type="caution">
    <text evidence="2">The sequence shown here is derived from an EMBL/GenBank/DDBJ whole genome shotgun (WGS) entry which is preliminary data.</text>
</comment>
<feature type="region of interest" description="Disordered" evidence="1">
    <location>
        <begin position="85"/>
        <end position="109"/>
    </location>
</feature>
<sequence>MPNKKRKKVVAGELVPRRPGTGRGLDSPRNDDLRRRLKEQLEKQHAVHAVFGIAFEEVGGVERLIDWAEDNYDKFIAIFSKMAPSKEGAGSGKIQIQINNRLGPGPLDQ</sequence>